<accession>A0A1H7Y8T6</accession>
<dbReference type="PANTHER" id="PTHR43818">
    <property type="entry name" value="BCDNA.GH03377"/>
    <property type="match status" value="1"/>
</dbReference>
<dbReference type="AlphaFoldDB" id="A0A1H7Y8T6"/>
<reference evidence="4" key="1">
    <citation type="submission" date="2016-10" db="EMBL/GenBank/DDBJ databases">
        <authorList>
            <person name="Varghese N."/>
            <person name="Submissions S."/>
        </authorList>
    </citation>
    <scope>NUCLEOTIDE SEQUENCE [LARGE SCALE GENOMIC DNA]</scope>
    <source>
        <strain evidence="4">DSM 18733</strain>
    </source>
</reference>
<dbReference type="InterPro" id="IPR036291">
    <property type="entry name" value="NAD(P)-bd_dom_sf"/>
</dbReference>
<dbReference type="PANTHER" id="PTHR43818:SF3">
    <property type="entry name" value="OXIDOREDUCTASE-RELATED"/>
    <property type="match status" value="1"/>
</dbReference>
<dbReference type="InterPro" id="IPR050463">
    <property type="entry name" value="Gfo/Idh/MocA_oxidrdct_glycsds"/>
</dbReference>
<dbReference type="SUPFAM" id="SSF55347">
    <property type="entry name" value="Glyceraldehyde-3-phosphate dehydrogenase-like, C-terminal domain"/>
    <property type="match status" value="1"/>
</dbReference>
<dbReference type="Gene3D" id="3.30.360.10">
    <property type="entry name" value="Dihydrodipicolinate Reductase, domain 2"/>
    <property type="match status" value="1"/>
</dbReference>
<dbReference type="Gene3D" id="3.40.50.720">
    <property type="entry name" value="NAD(P)-binding Rossmann-like Domain"/>
    <property type="match status" value="1"/>
</dbReference>
<dbReference type="InterPro" id="IPR006311">
    <property type="entry name" value="TAT_signal"/>
</dbReference>
<dbReference type="EMBL" id="FOAF01000012">
    <property type="protein sequence ID" value="SEM42355.1"/>
    <property type="molecule type" value="Genomic_DNA"/>
</dbReference>
<feature type="domain" description="Gfo/Idh/MocA-like oxidoreductase N-terminal" evidence="1">
    <location>
        <begin position="62"/>
        <end position="181"/>
    </location>
</feature>
<feature type="domain" description="Gfo/Idh/MocA-like oxidoreductase bacterial type C-terminal" evidence="2">
    <location>
        <begin position="197"/>
        <end position="291"/>
    </location>
</feature>
<dbReference type="Pfam" id="PF19051">
    <property type="entry name" value="GFO_IDH_MocA_C2"/>
    <property type="match status" value="1"/>
</dbReference>
<dbReference type="PROSITE" id="PS51318">
    <property type="entry name" value="TAT"/>
    <property type="match status" value="1"/>
</dbReference>
<keyword evidence="4" id="KW-1185">Reference proteome</keyword>
<proteinExistence type="predicted"/>
<dbReference type="Proteomes" id="UP000199421">
    <property type="component" value="Unassembled WGS sequence"/>
</dbReference>
<evidence type="ECO:0000313" key="4">
    <source>
        <dbReference type="Proteomes" id="UP000199421"/>
    </source>
</evidence>
<dbReference type="InterPro" id="IPR043906">
    <property type="entry name" value="Gfo/Idh/MocA_OxRdtase_bact_C"/>
</dbReference>
<dbReference type="STRING" id="407022.SAMN05661044_05154"/>
<protein>
    <submittedName>
        <fullName evidence="3">Oxidoreductase family, NAD-binding Rossmann fold</fullName>
    </submittedName>
</protein>
<evidence type="ECO:0000313" key="3">
    <source>
        <dbReference type="EMBL" id="SEM42355.1"/>
    </source>
</evidence>
<sequence length="492" mass="55077">MDAHEKVVNLKKMKSKEEVSRRLFLKKAMMLSAATAAAPGIISAASNPLISPILAKPNERVNLACCGIGNRGGEILREFHKTGLANFVAFCDVDMGAPHTLETLKQFPDVPRFKDFREMFDKMGNQIEAVTAGVPDFSHFPIVMEAIGRGIHIYTEKPMARTFNECELMMKAAIKNPKVVTQMGNQGHSEANYFQFKAWVDAGIIKDVTAITAHMNSPRRWHSWDTNIKSLPSAETVPSTLDWDTWLMTRPFHNYNHDYINGQWRCWYDFGMGALGDWGAHILDTAHQFLDLGLPEEVNAVKLEGHNDFFFPMSSTLSFKFPKRKKMPALEVMWYDGINNLPPIPKGYGVSGLDPNIPPPSNGALESTKLNPGKIIYSKELTFKGGSHGSTLSIIPEEKAKEMASKLPEVPVSPSNHYANFLLACKGEEETRSPFHIAGPLSQVFCLGVLAQRLNTKLLFDRDKKIITNNKIANELLVGEPPRKGWEQYYKI</sequence>
<dbReference type="Pfam" id="PF01408">
    <property type="entry name" value="GFO_IDH_MocA"/>
    <property type="match status" value="1"/>
</dbReference>
<name>A0A1H7Y8T6_OLID1</name>
<dbReference type="SUPFAM" id="SSF51735">
    <property type="entry name" value="NAD(P)-binding Rossmann-fold domains"/>
    <property type="match status" value="1"/>
</dbReference>
<gene>
    <name evidence="3" type="ORF">SAMN05661044_05154</name>
</gene>
<dbReference type="InterPro" id="IPR000683">
    <property type="entry name" value="Gfo/Idh/MocA-like_OxRdtase_N"/>
</dbReference>
<organism evidence="3 4">
    <name type="scientific">Olivibacter domesticus</name>
    <name type="common">Pseudosphingobacterium domesticum</name>
    <dbReference type="NCBI Taxonomy" id="407022"/>
    <lineage>
        <taxon>Bacteria</taxon>
        <taxon>Pseudomonadati</taxon>
        <taxon>Bacteroidota</taxon>
        <taxon>Sphingobacteriia</taxon>
        <taxon>Sphingobacteriales</taxon>
        <taxon>Sphingobacteriaceae</taxon>
        <taxon>Olivibacter</taxon>
    </lineage>
</organism>
<evidence type="ECO:0000259" key="2">
    <source>
        <dbReference type="Pfam" id="PF19051"/>
    </source>
</evidence>
<evidence type="ECO:0000259" key="1">
    <source>
        <dbReference type="Pfam" id="PF01408"/>
    </source>
</evidence>
<dbReference type="GO" id="GO:0000166">
    <property type="term" value="F:nucleotide binding"/>
    <property type="evidence" value="ECO:0007669"/>
    <property type="project" value="InterPro"/>
</dbReference>